<dbReference type="CDD" id="cd01392">
    <property type="entry name" value="HTH_LacI"/>
    <property type="match status" value="1"/>
</dbReference>
<evidence type="ECO:0000259" key="4">
    <source>
        <dbReference type="PROSITE" id="PS50932"/>
    </source>
</evidence>
<dbReference type="SUPFAM" id="SSF47413">
    <property type="entry name" value="lambda repressor-like DNA-binding domains"/>
    <property type="match status" value="1"/>
</dbReference>
<keyword evidence="3" id="KW-0804">Transcription</keyword>
<dbReference type="PROSITE" id="PS50932">
    <property type="entry name" value="HTH_LACI_2"/>
    <property type="match status" value="1"/>
</dbReference>
<dbReference type="InterPro" id="IPR046335">
    <property type="entry name" value="LacI/GalR-like_sensor"/>
</dbReference>
<dbReference type="Proteomes" id="UP001595867">
    <property type="component" value="Unassembled WGS sequence"/>
</dbReference>
<dbReference type="Pfam" id="PF13377">
    <property type="entry name" value="Peripla_BP_3"/>
    <property type="match status" value="1"/>
</dbReference>
<reference evidence="6" key="1">
    <citation type="journal article" date="2019" name="Int. J. Syst. Evol. Microbiol.">
        <title>The Global Catalogue of Microorganisms (GCM) 10K type strain sequencing project: providing services to taxonomists for standard genome sequencing and annotation.</title>
        <authorList>
            <consortium name="The Broad Institute Genomics Platform"/>
            <consortium name="The Broad Institute Genome Sequencing Center for Infectious Disease"/>
            <person name="Wu L."/>
            <person name="Ma J."/>
        </authorList>
    </citation>
    <scope>NUCLEOTIDE SEQUENCE [LARGE SCALE GENOMIC DNA]</scope>
    <source>
        <strain evidence="6">TBRC 5832</strain>
    </source>
</reference>
<dbReference type="SMART" id="SM00354">
    <property type="entry name" value="HTH_LACI"/>
    <property type="match status" value="1"/>
</dbReference>
<organism evidence="5 6">
    <name type="scientific">Actinoplanes subglobosus</name>
    <dbReference type="NCBI Taxonomy" id="1547892"/>
    <lineage>
        <taxon>Bacteria</taxon>
        <taxon>Bacillati</taxon>
        <taxon>Actinomycetota</taxon>
        <taxon>Actinomycetes</taxon>
        <taxon>Micromonosporales</taxon>
        <taxon>Micromonosporaceae</taxon>
        <taxon>Actinoplanes</taxon>
    </lineage>
</organism>
<evidence type="ECO:0000313" key="5">
    <source>
        <dbReference type="EMBL" id="MFC4063606.1"/>
    </source>
</evidence>
<dbReference type="PROSITE" id="PS00356">
    <property type="entry name" value="HTH_LACI_1"/>
    <property type="match status" value="1"/>
</dbReference>
<keyword evidence="1" id="KW-0805">Transcription regulation</keyword>
<keyword evidence="2 5" id="KW-0238">DNA-binding</keyword>
<protein>
    <submittedName>
        <fullName evidence="5">LacI family DNA-binding transcriptional regulator</fullName>
    </submittedName>
</protein>
<gene>
    <name evidence="5" type="ORF">ACFO0C_01590</name>
</gene>
<evidence type="ECO:0000256" key="1">
    <source>
        <dbReference type="ARBA" id="ARBA00023015"/>
    </source>
</evidence>
<dbReference type="Pfam" id="PF00356">
    <property type="entry name" value="LacI"/>
    <property type="match status" value="1"/>
</dbReference>
<comment type="caution">
    <text evidence="5">The sequence shown here is derived from an EMBL/GenBank/DDBJ whole genome shotgun (WGS) entry which is preliminary data.</text>
</comment>
<dbReference type="RefSeq" id="WP_378064638.1">
    <property type="nucleotide sequence ID" value="NZ_JBHSBL010000002.1"/>
</dbReference>
<dbReference type="PANTHER" id="PTHR30146:SF109">
    <property type="entry name" value="HTH-TYPE TRANSCRIPTIONAL REGULATOR GALS"/>
    <property type="match status" value="1"/>
</dbReference>
<dbReference type="PANTHER" id="PTHR30146">
    <property type="entry name" value="LACI-RELATED TRANSCRIPTIONAL REPRESSOR"/>
    <property type="match status" value="1"/>
</dbReference>
<dbReference type="CDD" id="cd06267">
    <property type="entry name" value="PBP1_LacI_sugar_binding-like"/>
    <property type="match status" value="1"/>
</dbReference>
<keyword evidence="6" id="KW-1185">Reference proteome</keyword>
<dbReference type="SUPFAM" id="SSF53822">
    <property type="entry name" value="Periplasmic binding protein-like I"/>
    <property type="match status" value="1"/>
</dbReference>
<dbReference type="EMBL" id="JBHSBL010000002">
    <property type="protein sequence ID" value="MFC4063606.1"/>
    <property type="molecule type" value="Genomic_DNA"/>
</dbReference>
<name>A0ABV8IHV8_9ACTN</name>
<dbReference type="Gene3D" id="1.10.260.40">
    <property type="entry name" value="lambda repressor-like DNA-binding domains"/>
    <property type="match status" value="1"/>
</dbReference>
<dbReference type="GO" id="GO:0003677">
    <property type="term" value="F:DNA binding"/>
    <property type="evidence" value="ECO:0007669"/>
    <property type="project" value="UniProtKB-KW"/>
</dbReference>
<dbReference type="PRINTS" id="PR00036">
    <property type="entry name" value="HTHLACI"/>
</dbReference>
<evidence type="ECO:0000313" key="6">
    <source>
        <dbReference type="Proteomes" id="UP001595867"/>
    </source>
</evidence>
<proteinExistence type="predicted"/>
<evidence type="ECO:0000256" key="2">
    <source>
        <dbReference type="ARBA" id="ARBA00023125"/>
    </source>
</evidence>
<dbReference type="InterPro" id="IPR028082">
    <property type="entry name" value="Peripla_BP_I"/>
</dbReference>
<feature type="domain" description="HTH lacI-type" evidence="4">
    <location>
        <begin position="15"/>
        <end position="68"/>
    </location>
</feature>
<dbReference type="InterPro" id="IPR000843">
    <property type="entry name" value="HTH_LacI"/>
</dbReference>
<sequence length="339" mass="36100">MSRRAEARRPRTGRATIYDVARFAGVSAGTVSRVLNGHAVGAASRRAVERALAAIGYVPNQHARRLAGARPETVVFLHCVPGDRLLADPNVNAMLLDCLRTLGEQHIMMVTPVAGGGSPDVATRTLTARLDDPALMFSVPRASTAVDDLVSRHVPVVTCGTPLGHERHVSYVTTDDRDGVQQIVAYLRSRGRRRIAIVTGPMDLPGGVQRLAGYRDAIGTFDPALVVHGDYTYASGIAAAESLLRRTPDVDAIFAASDMMAAGVLDACAQAGRRVPDDVAVAGYDDAPIAVSTTPQLTTVRIPWHRYAGQLTSQLLRRIDGDDASGVIMPVELIVRGST</sequence>
<dbReference type="Gene3D" id="3.40.50.2300">
    <property type="match status" value="2"/>
</dbReference>
<evidence type="ECO:0000256" key="3">
    <source>
        <dbReference type="ARBA" id="ARBA00023163"/>
    </source>
</evidence>
<dbReference type="InterPro" id="IPR010982">
    <property type="entry name" value="Lambda_DNA-bd_dom_sf"/>
</dbReference>
<accession>A0ABV8IHV8</accession>